<dbReference type="GO" id="GO:0016020">
    <property type="term" value="C:membrane"/>
    <property type="evidence" value="ECO:0007669"/>
    <property type="project" value="TreeGrafter"/>
</dbReference>
<dbReference type="SUPFAM" id="SSF48371">
    <property type="entry name" value="ARM repeat"/>
    <property type="match status" value="1"/>
</dbReference>
<evidence type="ECO:0000256" key="3">
    <source>
        <dbReference type="ARBA" id="ARBA00022980"/>
    </source>
</evidence>
<dbReference type="GO" id="GO:0015935">
    <property type="term" value="C:small ribosomal subunit"/>
    <property type="evidence" value="ECO:0007669"/>
    <property type="project" value="InterPro"/>
</dbReference>
<dbReference type="InterPro" id="IPR023798">
    <property type="entry name" value="Ribosomal_uS7_dom"/>
</dbReference>
<dbReference type="Gene3D" id="1.10.455.10">
    <property type="entry name" value="Ribosomal protein S7 domain"/>
    <property type="match status" value="1"/>
</dbReference>
<dbReference type="Pfam" id="PF00177">
    <property type="entry name" value="Ribosomal_S7"/>
    <property type="match status" value="1"/>
</dbReference>
<dbReference type="InterPro" id="IPR043510">
    <property type="entry name" value="W2_5MP1/2"/>
</dbReference>
<gene>
    <name evidence="7" type="ORF">RDB_LOCUS40908</name>
</gene>
<dbReference type="Gene3D" id="1.25.40.180">
    <property type="match status" value="1"/>
</dbReference>
<dbReference type="GO" id="GO:0003723">
    <property type="term" value="F:RNA binding"/>
    <property type="evidence" value="ECO:0007669"/>
    <property type="project" value="InterPro"/>
</dbReference>
<dbReference type="Proteomes" id="UP000663831">
    <property type="component" value="Unassembled WGS sequence"/>
</dbReference>
<evidence type="ECO:0000256" key="5">
    <source>
        <dbReference type="RuleBase" id="RU003619"/>
    </source>
</evidence>
<dbReference type="PROSITE" id="PS51363">
    <property type="entry name" value="W2"/>
    <property type="match status" value="1"/>
</dbReference>
<evidence type="ECO:0000256" key="4">
    <source>
        <dbReference type="ARBA" id="ARBA00023274"/>
    </source>
</evidence>
<dbReference type="CDD" id="cd14867">
    <property type="entry name" value="uS7_Eukaryote"/>
    <property type="match status" value="1"/>
</dbReference>
<dbReference type="InterPro" id="IPR016024">
    <property type="entry name" value="ARM-type_fold"/>
</dbReference>
<organism evidence="7 8">
    <name type="scientific">Rhizoctonia solani</name>
    <dbReference type="NCBI Taxonomy" id="456999"/>
    <lineage>
        <taxon>Eukaryota</taxon>
        <taxon>Fungi</taxon>
        <taxon>Dikarya</taxon>
        <taxon>Basidiomycota</taxon>
        <taxon>Agaricomycotina</taxon>
        <taxon>Agaricomycetes</taxon>
        <taxon>Cantharellales</taxon>
        <taxon>Ceratobasidiaceae</taxon>
        <taxon>Rhizoctonia</taxon>
    </lineage>
</organism>
<dbReference type="SMART" id="SM00515">
    <property type="entry name" value="eIF5C"/>
    <property type="match status" value="1"/>
</dbReference>
<dbReference type="CDD" id="cd11560">
    <property type="entry name" value="W2_eIF5C_like"/>
    <property type="match status" value="1"/>
</dbReference>
<reference evidence="7" key="1">
    <citation type="submission" date="2021-01" db="EMBL/GenBank/DDBJ databases">
        <authorList>
            <person name="Kaushik A."/>
        </authorList>
    </citation>
    <scope>NUCLEOTIDE SEQUENCE</scope>
    <source>
        <strain evidence="7">AG3-1AP</strain>
    </source>
</reference>
<dbReference type="GO" id="GO:0003735">
    <property type="term" value="F:structural constituent of ribosome"/>
    <property type="evidence" value="ECO:0007669"/>
    <property type="project" value="InterPro"/>
</dbReference>
<sequence>MATVKTLPTEVSKVGAEGTIKLFGRWETQEVECKDISLTDYVQIRHAVYMPHTAGRYAKKQFKKAQMPIVERLVDSLMMKGRNNGKKLMAVRIVAHAFEIIHLLSDQNPIQVLVDAVVNTGPREDSTRIGSQGTVRRQAVDVSPLRRVNQAIALLTIGTRESAFRNVKSVAECLADELINAAKGSSNSYAIKKKDELERVAKSNRQRKSQCCMSSQQTAKPSLQGVRIKARKGAVKAQAKHEPSVFRDQLYKQLEPVQPGDFEGYTNKLVAAGGTLEYLKYGDTLFEILIVGGLLQPGGSFLDEAAKSPFSIANVPEPIQVEEVRKYVEVFNKLIRRYKYLQRPLEESSLPSLMQYMHRWPPAQKDKVAIATGLMISQGLASASCLQSLTKDNIVKDGKLFACSLASSVPTGSQTMEHLSSLLKKGGIKDLLLFFPPTKRTADALLTHFRDAGLPQIAEWYTKKQSSALKTQLIAQLKEMCENEETPETIIASIRGHQTALPEVELVQVIWQGLMASVDWSARADQIEGLALREVTKYAPIIEPFCNTGKSQVALINVVQVYCYDDTRVIKAFPQILKVLYNKDCVSSQAIIYWFQKGAKPQGKQHFLKASEPLVKFLQAQEDEESEEEEE</sequence>
<dbReference type="NCBIfam" id="TIGR01028">
    <property type="entry name" value="uS7_euk_arch"/>
    <property type="match status" value="1"/>
</dbReference>
<dbReference type="InterPro" id="IPR057397">
    <property type="entry name" value="HEAT_5MP1_2"/>
</dbReference>
<dbReference type="EMBL" id="CAJMWV010001141">
    <property type="protein sequence ID" value="CAE6428553.1"/>
    <property type="molecule type" value="Genomic_DNA"/>
</dbReference>
<proteinExistence type="inferred from homology"/>
<dbReference type="InterPro" id="IPR020606">
    <property type="entry name" value="Ribosomal_uS7_CS"/>
</dbReference>
<dbReference type="PROSITE" id="PS00052">
    <property type="entry name" value="RIBOSOMAL_S7"/>
    <property type="match status" value="1"/>
</dbReference>
<evidence type="ECO:0000256" key="1">
    <source>
        <dbReference type="ARBA" id="ARBA00007151"/>
    </source>
</evidence>
<name>A0A8H3AGN8_9AGAM</name>
<evidence type="ECO:0000313" key="7">
    <source>
        <dbReference type="EMBL" id="CAE6428553.1"/>
    </source>
</evidence>
<dbReference type="GO" id="GO:0005737">
    <property type="term" value="C:cytoplasm"/>
    <property type="evidence" value="ECO:0007669"/>
    <property type="project" value="TreeGrafter"/>
</dbReference>
<keyword evidence="3 5" id="KW-0689">Ribosomal protein</keyword>
<dbReference type="GO" id="GO:0006412">
    <property type="term" value="P:translation"/>
    <property type="evidence" value="ECO:0007669"/>
    <property type="project" value="InterPro"/>
</dbReference>
<keyword evidence="4 5" id="KW-0687">Ribonucleoprotein</keyword>
<comment type="similarity">
    <text evidence="2">Belongs to the BZW family.</text>
</comment>
<dbReference type="AlphaFoldDB" id="A0A8H3AGN8"/>
<dbReference type="SUPFAM" id="SSF47973">
    <property type="entry name" value="Ribosomal protein S7"/>
    <property type="match status" value="1"/>
</dbReference>
<dbReference type="Pfam" id="PF02020">
    <property type="entry name" value="W2"/>
    <property type="match status" value="1"/>
</dbReference>
<dbReference type="Pfam" id="PF25504">
    <property type="entry name" value="HEAT_5MP1_2"/>
    <property type="match status" value="1"/>
</dbReference>
<comment type="caution">
    <text evidence="7">The sequence shown here is derived from an EMBL/GenBank/DDBJ whole genome shotgun (WGS) entry which is preliminary data.</text>
</comment>
<evidence type="ECO:0000259" key="6">
    <source>
        <dbReference type="PROSITE" id="PS51363"/>
    </source>
</evidence>
<evidence type="ECO:0000256" key="2">
    <source>
        <dbReference type="ARBA" id="ARBA00008151"/>
    </source>
</evidence>
<feature type="domain" description="W2" evidence="6">
    <location>
        <begin position="463"/>
        <end position="628"/>
    </location>
</feature>
<protein>
    <recommendedName>
        <fullName evidence="6">W2 domain-containing protein</fullName>
    </recommendedName>
</protein>
<dbReference type="FunFam" id="1.10.455.10:FF:000002">
    <property type="entry name" value="40S ribosomal protein S5"/>
    <property type="match status" value="1"/>
</dbReference>
<dbReference type="PANTHER" id="PTHR14208:SF2">
    <property type="entry name" value="PROTEIN KRASAVIETZ"/>
    <property type="match status" value="1"/>
</dbReference>
<dbReference type="InterPro" id="IPR036823">
    <property type="entry name" value="Ribosomal_uS7_dom_sf"/>
</dbReference>
<comment type="similarity">
    <text evidence="1 5">Belongs to the universal ribosomal protein uS7 family.</text>
</comment>
<dbReference type="PANTHER" id="PTHR14208">
    <property type="entry name" value="BASIC LEUCINE ZIPPER AND W2 DOMAIN-CONTAINING PROTEIN"/>
    <property type="match status" value="1"/>
</dbReference>
<accession>A0A8H3AGN8</accession>
<dbReference type="InterPro" id="IPR005716">
    <property type="entry name" value="Ribosomal_uS7_euk/arc"/>
</dbReference>
<evidence type="ECO:0000313" key="8">
    <source>
        <dbReference type="Proteomes" id="UP000663831"/>
    </source>
</evidence>
<dbReference type="InterPro" id="IPR051245">
    <property type="entry name" value="eIF5-mimic_regulator"/>
</dbReference>
<dbReference type="InterPro" id="IPR003307">
    <property type="entry name" value="W2_domain"/>
</dbReference>
<dbReference type="NCBIfam" id="NF003106">
    <property type="entry name" value="PRK04027.1"/>
    <property type="match status" value="1"/>
</dbReference>